<dbReference type="EMBL" id="QRZM01000005">
    <property type="protein sequence ID" value="RGV75583.1"/>
    <property type="molecule type" value="Genomic_DNA"/>
</dbReference>
<protein>
    <submittedName>
        <fullName evidence="7">ABC transporter permease</fullName>
    </submittedName>
</protein>
<evidence type="ECO:0000256" key="4">
    <source>
        <dbReference type="ARBA" id="ARBA00022989"/>
    </source>
</evidence>
<dbReference type="GO" id="GO:0022857">
    <property type="term" value="F:transmembrane transporter activity"/>
    <property type="evidence" value="ECO:0007669"/>
    <property type="project" value="InterPro"/>
</dbReference>
<feature type="transmembrane region" description="Helical" evidence="6">
    <location>
        <begin position="201"/>
        <end position="221"/>
    </location>
</feature>
<proteinExistence type="predicted"/>
<evidence type="ECO:0000256" key="2">
    <source>
        <dbReference type="ARBA" id="ARBA00022475"/>
    </source>
</evidence>
<dbReference type="CDD" id="cd06580">
    <property type="entry name" value="TM_PBP1_transp_TpRbsC_like"/>
    <property type="match status" value="1"/>
</dbReference>
<comment type="subcellular location">
    <subcellularLocation>
        <location evidence="1">Cell membrane</location>
        <topology evidence="1">Multi-pass membrane protein</topology>
    </subcellularLocation>
</comment>
<feature type="transmembrane region" description="Helical" evidence="6">
    <location>
        <begin position="149"/>
        <end position="171"/>
    </location>
</feature>
<feature type="transmembrane region" description="Helical" evidence="6">
    <location>
        <begin position="276"/>
        <end position="295"/>
    </location>
</feature>
<evidence type="ECO:0000256" key="6">
    <source>
        <dbReference type="SAM" id="Phobius"/>
    </source>
</evidence>
<dbReference type="RefSeq" id="WP_117625791.1">
    <property type="nucleotide sequence ID" value="NZ_CAUHGS010000004.1"/>
</dbReference>
<dbReference type="AlphaFoldDB" id="A0A412Z6E1"/>
<name>A0A412Z6E1_9FIRM</name>
<evidence type="ECO:0000313" key="8">
    <source>
        <dbReference type="Proteomes" id="UP000284543"/>
    </source>
</evidence>
<dbReference type="Pfam" id="PF02653">
    <property type="entry name" value="BPD_transp_2"/>
    <property type="match status" value="1"/>
</dbReference>
<evidence type="ECO:0000313" key="7">
    <source>
        <dbReference type="EMBL" id="RGV75583.1"/>
    </source>
</evidence>
<reference evidence="7 8" key="1">
    <citation type="submission" date="2018-08" db="EMBL/GenBank/DDBJ databases">
        <title>A genome reference for cultivated species of the human gut microbiota.</title>
        <authorList>
            <person name="Zou Y."/>
            <person name="Xue W."/>
            <person name="Luo G."/>
        </authorList>
    </citation>
    <scope>NUCLEOTIDE SEQUENCE [LARGE SCALE GENOMIC DNA]</scope>
    <source>
        <strain evidence="7 8">AF14-18</strain>
    </source>
</reference>
<keyword evidence="5 6" id="KW-0472">Membrane</keyword>
<gene>
    <name evidence="7" type="ORF">DWW02_14905</name>
</gene>
<dbReference type="GO" id="GO:0005886">
    <property type="term" value="C:plasma membrane"/>
    <property type="evidence" value="ECO:0007669"/>
    <property type="project" value="UniProtKB-SubCell"/>
</dbReference>
<sequence length="312" mass="33711">MDWNTFLTPLFFVQLLAASVSLATPLVLAALGEVFAERSGILNLGIEGIMLFSGFIGFTVAFQAHSLWAGMLGAMLIGSLMSLLFAFMTITLHSNQTVTGLSLMFLGNGMAPYFYRLVYKVSLETPRVESFPNLPVPILSKIPFIGPVFFNHSILTYLMFILVPIALLAVYRTPFGLRMNAVGESPQTADTLGVSVSRTRYICVVIGGALAGLAGAFYSLVELGAYSDSMVNGRGFIAGALVIFGRWDPLWTLAGGLLFGGIDALQNRLQVLGSPIPSSFLQVTPYIMTIIVLLIGRLRKPPAALCIPYVRK</sequence>
<keyword evidence="4 6" id="KW-1133">Transmembrane helix</keyword>
<dbReference type="Proteomes" id="UP000284543">
    <property type="component" value="Unassembled WGS sequence"/>
</dbReference>
<feature type="transmembrane region" description="Helical" evidence="6">
    <location>
        <begin position="6"/>
        <end position="29"/>
    </location>
</feature>
<comment type="caution">
    <text evidence="7">The sequence shown here is derived from an EMBL/GenBank/DDBJ whole genome shotgun (WGS) entry which is preliminary data.</text>
</comment>
<organism evidence="7 8">
    <name type="scientific">Enterocloster bolteae</name>
    <dbReference type="NCBI Taxonomy" id="208479"/>
    <lineage>
        <taxon>Bacteria</taxon>
        <taxon>Bacillati</taxon>
        <taxon>Bacillota</taxon>
        <taxon>Clostridia</taxon>
        <taxon>Lachnospirales</taxon>
        <taxon>Lachnospiraceae</taxon>
        <taxon>Enterocloster</taxon>
    </lineage>
</organism>
<evidence type="ECO:0000256" key="5">
    <source>
        <dbReference type="ARBA" id="ARBA00023136"/>
    </source>
</evidence>
<feature type="transmembrane region" description="Helical" evidence="6">
    <location>
        <begin position="68"/>
        <end position="90"/>
    </location>
</feature>
<evidence type="ECO:0000256" key="3">
    <source>
        <dbReference type="ARBA" id="ARBA00022692"/>
    </source>
</evidence>
<keyword evidence="2" id="KW-1003">Cell membrane</keyword>
<dbReference type="InterPro" id="IPR001851">
    <property type="entry name" value="ABC_transp_permease"/>
</dbReference>
<feature type="transmembrane region" description="Helical" evidence="6">
    <location>
        <begin position="97"/>
        <end position="115"/>
    </location>
</feature>
<dbReference type="PANTHER" id="PTHR43370">
    <property type="entry name" value="SUGAR ABC TRANSPORTER INTEGRAL MEMBRANE PROTEIN-RELATED"/>
    <property type="match status" value="1"/>
</dbReference>
<accession>A0A412Z6E1</accession>
<keyword evidence="3 6" id="KW-0812">Transmembrane</keyword>
<feature type="transmembrane region" description="Helical" evidence="6">
    <location>
        <begin position="41"/>
        <end position="62"/>
    </location>
</feature>
<dbReference type="PANTHER" id="PTHR43370:SF2">
    <property type="entry name" value="ABC TRANSPORTER PERMEASE PROTEIN"/>
    <property type="match status" value="1"/>
</dbReference>
<evidence type="ECO:0000256" key="1">
    <source>
        <dbReference type="ARBA" id="ARBA00004651"/>
    </source>
</evidence>